<dbReference type="GO" id="GO:0051539">
    <property type="term" value="F:4 iron, 4 sulfur cluster binding"/>
    <property type="evidence" value="ECO:0007669"/>
    <property type="project" value="UniProtKB-KW"/>
</dbReference>
<evidence type="ECO:0000313" key="17">
    <source>
        <dbReference type="Proteomes" id="UP000053688"/>
    </source>
</evidence>
<evidence type="ECO:0000256" key="1">
    <source>
        <dbReference type="ARBA" id="ARBA00001966"/>
    </source>
</evidence>
<evidence type="ECO:0000256" key="12">
    <source>
        <dbReference type="ARBA" id="ARBA00023014"/>
    </source>
</evidence>
<dbReference type="GO" id="GO:0005829">
    <property type="term" value="C:cytosol"/>
    <property type="evidence" value="ECO:0007669"/>
    <property type="project" value="TreeGrafter"/>
</dbReference>
<reference evidence="16 17" key="1">
    <citation type="journal article" date="2014" name="Environ. Microbiol.">
        <title>Genomic signatures of obligate host dependence in the luminous bacterial symbiont of a vertebrate.</title>
        <authorList>
            <person name="Hendry T.A."/>
            <person name="de Wet J.R."/>
            <person name="Dunlap P.V."/>
        </authorList>
    </citation>
    <scope>NUCLEOTIDE SEQUENCE [LARGE SCALE GENOMIC DNA]</scope>
    <source>
        <strain evidence="16 17">Akat1</strain>
    </source>
</reference>
<dbReference type="InterPro" id="IPR003473">
    <property type="entry name" value="NadA"/>
</dbReference>
<evidence type="ECO:0000256" key="15">
    <source>
        <dbReference type="NCBIfam" id="TIGR00550"/>
    </source>
</evidence>
<dbReference type="FunFam" id="3.40.50.10800:FF:000001">
    <property type="entry name" value="Quinolinate synthase A"/>
    <property type="match status" value="1"/>
</dbReference>
<evidence type="ECO:0000256" key="9">
    <source>
        <dbReference type="ARBA" id="ARBA00022679"/>
    </source>
</evidence>
<dbReference type="STRING" id="28176.CF66_2424"/>
<evidence type="ECO:0000256" key="14">
    <source>
        <dbReference type="ARBA" id="ARBA00073059"/>
    </source>
</evidence>
<dbReference type="NCBIfam" id="NF006877">
    <property type="entry name" value="PRK09375.1-1"/>
    <property type="match status" value="1"/>
</dbReference>
<dbReference type="RefSeq" id="WP_016503368.1">
    <property type="nucleotide sequence ID" value="NZ_AMSD01000001.1"/>
</dbReference>
<comment type="caution">
    <text evidence="16">The sequence shown here is derived from an EMBL/GenBank/DDBJ whole genome shotgun (WGS) entry which is preliminary data.</text>
</comment>
<dbReference type="PANTHER" id="PTHR30573">
    <property type="entry name" value="QUINOLINATE SYNTHETASE A"/>
    <property type="match status" value="1"/>
</dbReference>
<evidence type="ECO:0000313" key="16">
    <source>
        <dbReference type="EMBL" id="EPE37570.1"/>
    </source>
</evidence>
<protein>
    <recommendedName>
        <fullName evidence="14 15">Quinolinate synthase</fullName>
        <ecNumber evidence="5 15">2.5.1.72</ecNumber>
    </recommendedName>
</protein>
<keyword evidence="17" id="KW-1185">Reference proteome</keyword>
<dbReference type="Gene3D" id="3.40.50.10800">
    <property type="entry name" value="NadA-like"/>
    <property type="match status" value="3"/>
</dbReference>
<evidence type="ECO:0000256" key="10">
    <source>
        <dbReference type="ARBA" id="ARBA00022723"/>
    </source>
</evidence>
<keyword evidence="12" id="KW-0411">Iron-sulfur</keyword>
<dbReference type="GO" id="GO:0046872">
    <property type="term" value="F:metal ion binding"/>
    <property type="evidence" value="ECO:0007669"/>
    <property type="project" value="UniProtKB-KW"/>
</dbReference>
<comment type="catalytic activity">
    <reaction evidence="13">
        <text>iminosuccinate + dihydroxyacetone phosphate = quinolinate + phosphate + 2 H2O + H(+)</text>
        <dbReference type="Rhea" id="RHEA:25888"/>
        <dbReference type="ChEBI" id="CHEBI:15377"/>
        <dbReference type="ChEBI" id="CHEBI:15378"/>
        <dbReference type="ChEBI" id="CHEBI:29959"/>
        <dbReference type="ChEBI" id="CHEBI:43474"/>
        <dbReference type="ChEBI" id="CHEBI:57642"/>
        <dbReference type="ChEBI" id="CHEBI:77875"/>
        <dbReference type="EC" id="2.5.1.72"/>
    </reaction>
    <physiologicalReaction direction="left-to-right" evidence="13">
        <dbReference type="Rhea" id="RHEA:25889"/>
    </physiologicalReaction>
</comment>
<evidence type="ECO:0000256" key="4">
    <source>
        <dbReference type="ARBA" id="ARBA00005065"/>
    </source>
</evidence>
<sequence>MNYIESTLRKFYSFPKKTSTLTNPEKRRYLADIKRLLKEKDAVLISHYYVDAEIQALAEETGGFVGDSLEMAKFGNLHSASTLVITGVRFMGESAKILNPEKRILMPALDAECSLDLSCPAEKFTKFCDSYPDHTVVVYANTSVGVKARADWVVTSSVALEVVEYLSSKDEKIIWGPDRHLGSYIINKTGIEMKLWQGECIVHDEFSADVLKKIKFLYPHAAILVHPEAPSSVVKLADAVGSTSQLIKIAKKLPQNQIIVATDKGIFFKMQQLVPEKELISALDMNSGATCRTCARCPWMAMNGLKEIKHALCHEQRHEIFINEELRIKSLIPLNRMLRFVEKLDI</sequence>
<name>S3DIL8_9GAMM</name>
<gene>
    <name evidence="16" type="ORF">O1U_0024</name>
</gene>
<evidence type="ECO:0000256" key="7">
    <source>
        <dbReference type="ARBA" id="ARBA00022490"/>
    </source>
</evidence>
<proteinExistence type="predicted"/>
<comment type="cofactor">
    <cofactor evidence="1">
        <name>[4Fe-4S] cluster</name>
        <dbReference type="ChEBI" id="CHEBI:49883"/>
    </cofactor>
</comment>
<dbReference type="PATRIC" id="fig|1236703.3.peg.5"/>
<dbReference type="Proteomes" id="UP000053688">
    <property type="component" value="Unassembled WGS sequence"/>
</dbReference>
<dbReference type="Pfam" id="PF02445">
    <property type="entry name" value="NadA"/>
    <property type="match status" value="1"/>
</dbReference>
<keyword evidence="7" id="KW-0963">Cytoplasm</keyword>
<dbReference type="SUPFAM" id="SSF142754">
    <property type="entry name" value="NadA-like"/>
    <property type="match status" value="1"/>
</dbReference>
<keyword evidence="11" id="KW-0408">Iron</keyword>
<dbReference type="NCBIfam" id="NF006878">
    <property type="entry name" value="PRK09375.1-2"/>
    <property type="match status" value="1"/>
</dbReference>
<evidence type="ECO:0000256" key="5">
    <source>
        <dbReference type="ARBA" id="ARBA00012669"/>
    </source>
</evidence>
<dbReference type="GO" id="GO:0034628">
    <property type="term" value="P:'de novo' NAD+ biosynthetic process from L-aspartate"/>
    <property type="evidence" value="ECO:0007669"/>
    <property type="project" value="TreeGrafter"/>
</dbReference>
<dbReference type="UniPathway" id="UPA00253">
    <property type="reaction ID" value="UER00327"/>
</dbReference>
<dbReference type="eggNOG" id="COG0379">
    <property type="taxonomic scope" value="Bacteria"/>
</dbReference>
<evidence type="ECO:0000256" key="8">
    <source>
        <dbReference type="ARBA" id="ARBA00022642"/>
    </source>
</evidence>
<dbReference type="EC" id="2.5.1.72" evidence="5 15"/>
<evidence type="ECO:0000256" key="13">
    <source>
        <dbReference type="ARBA" id="ARBA00050125"/>
    </source>
</evidence>
<keyword evidence="6" id="KW-0004">4Fe-4S</keyword>
<evidence type="ECO:0000256" key="6">
    <source>
        <dbReference type="ARBA" id="ARBA00022485"/>
    </source>
</evidence>
<dbReference type="PANTHER" id="PTHR30573:SF0">
    <property type="entry name" value="QUINOLINATE SYNTHASE, CHLOROPLASTIC"/>
    <property type="match status" value="1"/>
</dbReference>
<organism evidence="16 17">
    <name type="scientific">Candidatus Photodesmus katoptron Akat1</name>
    <dbReference type="NCBI Taxonomy" id="1236703"/>
    <lineage>
        <taxon>Bacteria</taxon>
        <taxon>Pseudomonadati</taxon>
        <taxon>Pseudomonadota</taxon>
        <taxon>Gammaproteobacteria</taxon>
        <taxon>Vibrionales</taxon>
        <taxon>Vibrionaceae</taxon>
        <taxon>Candidatus Photodesmus</taxon>
    </lineage>
</organism>
<comment type="function">
    <text evidence="2">Catalyzes the condensation of iminoaspartate with dihydroxyacetone phosphate to form quinolinate.</text>
</comment>
<dbReference type="FunFam" id="3.40.50.10800:FF:000003">
    <property type="entry name" value="Quinolinate synthase A"/>
    <property type="match status" value="1"/>
</dbReference>
<evidence type="ECO:0000256" key="3">
    <source>
        <dbReference type="ARBA" id="ARBA00004496"/>
    </source>
</evidence>
<accession>S3DIL8</accession>
<dbReference type="GO" id="GO:0008987">
    <property type="term" value="F:quinolinate synthetase A activity"/>
    <property type="evidence" value="ECO:0007669"/>
    <property type="project" value="UniProtKB-UniRule"/>
</dbReference>
<dbReference type="EMBL" id="AMSD01000001">
    <property type="protein sequence ID" value="EPE37570.1"/>
    <property type="molecule type" value="Genomic_DNA"/>
</dbReference>
<evidence type="ECO:0000256" key="2">
    <source>
        <dbReference type="ARBA" id="ARBA00003791"/>
    </source>
</evidence>
<dbReference type="InterPro" id="IPR036094">
    <property type="entry name" value="NadA_sf"/>
</dbReference>
<evidence type="ECO:0000256" key="11">
    <source>
        <dbReference type="ARBA" id="ARBA00023004"/>
    </source>
</evidence>
<comment type="subcellular location">
    <subcellularLocation>
        <location evidence="3">Cytoplasm</location>
    </subcellularLocation>
</comment>
<dbReference type="AlphaFoldDB" id="S3DIL8"/>
<keyword evidence="9" id="KW-0808">Transferase</keyword>
<keyword evidence="8" id="KW-0662">Pyridine nucleotide biosynthesis</keyword>
<keyword evidence="10" id="KW-0479">Metal-binding</keyword>
<comment type="pathway">
    <text evidence="4">Cofactor biosynthesis; NAD(+) biosynthesis; quinolinate from iminoaspartate: step 1/1.</text>
</comment>
<dbReference type="NCBIfam" id="TIGR00550">
    <property type="entry name" value="nadA"/>
    <property type="match status" value="1"/>
</dbReference>